<comment type="caution">
    <text evidence="1">The sequence shown here is derived from an EMBL/GenBank/DDBJ whole genome shotgun (WGS) entry which is preliminary data.</text>
</comment>
<dbReference type="Proteomes" id="UP000294644">
    <property type="component" value="Unassembled WGS sequence"/>
</dbReference>
<keyword evidence="2" id="KW-1185">Reference proteome</keyword>
<dbReference type="EMBL" id="SMFN01000005">
    <property type="protein sequence ID" value="TDE05735.1"/>
    <property type="molecule type" value="Genomic_DNA"/>
</dbReference>
<evidence type="ECO:0000313" key="2">
    <source>
        <dbReference type="Proteomes" id="UP000294644"/>
    </source>
</evidence>
<gene>
    <name evidence="1" type="ORF">E0F91_05950</name>
</gene>
<accession>A0A4R5D5P5</accession>
<name>A0A4R5D5P5_9FLAO</name>
<reference evidence="1 2" key="1">
    <citation type="submission" date="2019-03" db="EMBL/GenBank/DDBJ databases">
        <title>Flavobacterium LB-D12 sp. nov., isolated from arctic soil.</title>
        <authorList>
            <person name="Chaudhary D.K."/>
        </authorList>
    </citation>
    <scope>NUCLEOTIDE SEQUENCE [LARGE SCALE GENOMIC DNA]</scope>
    <source>
        <strain evidence="1 2">LB-D12</strain>
    </source>
</reference>
<dbReference type="OrthoDB" id="1374543at2"/>
<dbReference type="RefSeq" id="WP_132065408.1">
    <property type="nucleotide sequence ID" value="NZ_SMFN01000005.1"/>
</dbReference>
<organism evidence="1 2">
    <name type="scientific">Flavobacterium sandaracinum</name>
    <dbReference type="NCBI Taxonomy" id="2541733"/>
    <lineage>
        <taxon>Bacteria</taxon>
        <taxon>Pseudomonadati</taxon>
        <taxon>Bacteroidota</taxon>
        <taxon>Flavobacteriia</taxon>
        <taxon>Flavobacteriales</taxon>
        <taxon>Flavobacteriaceae</taxon>
        <taxon>Flavobacterium</taxon>
    </lineage>
</organism>
<evidence type="ECO:0000313" key="1">
    <source>
        <dbReference type="EMBL" id="TDE05735.1"/>
    </source>
</evidence>
<dbReference type="AlphaFoldDB" id="A0A4R5D5P5"/>
<protein>
    <submittedName>
        <fullName evidence="1">Uncharacterized protein</fullName>
    </submittedName>
</protein>
<sequence>MIPLLLSSNAFLARMLDNENAETFGPSDCAILLFVAGLATGIDGTVVLVSSSFIGTDSITCIAGFGSSIVG</sequence>
<proteinExistence type="predicted"/>